<feature type="compositionally biased region" description="Polar residues" evidence="1">
    <location>
        <begin position="173"/>
        <end position="186"/>
    </location>
</feature>
<accession>A0A517M1K3</accession>
<name>A0A517M1K3_9BACT</name>
<dbReference type="AlphaFoldDB" id="A0A517M1K3"/>
<feature type="region of interest" description="Disordered" evidence="1">
    <location>
        <begin position="58"/>
        <end position="81"/>
    </location>
</feature>
<gene>
    <name evidence="2" type="ORF">EC9_28910</name>
</gene>
<evidence type="ECO:0000313" key="3">
    <source>
        <dbReference type="Proteomes" id="UP000319557"/>
    </source>
</evidence>
<reference evidence="2 3" key="1">
    <citation type="submission" date="2019-02" db="EMBL/GenBank/DDBJ databases">
        <title>Deep-cultivation of Planctomycetes and their phenomic and genomic characterization uncovers novel biology.</title>
        <authorList>
            <person name="Wiegand S."/>
            <person name="Jogler M."/>
            <person name="Boedeker C."/>
            <person name="Pinto D."/>
            <person name="Vollmers J."/>
            <person name="Rivas-Marin E."/>
            <person name="Kohn T."/>
            <person name="Peeters S.H."/>
            <person name="Heuer A."/>
            <person name="Rast P."/>
            <person name="Oberbeckmann S."/>
            <person name="Bunk B."/>
            <person name="Jeske O."/>
            <person name="Meyerdierks A."/>
            <person name="Storesund J.E."/>
            <person name="Kallscheuer N."/>
            <person name="Luecker S."/>
            <person name="Lage O.M."/>
            <person name="Pohl T."/>
            <person name="Merkel B.J."/>
            <person name="Hornburger P."/>
            <person name="Mueller R.-W."/>
            <person name="Bruemmer F."/>
            <person name="Labrenz M."/>
            <person name="Spormann A.M."/>
            <person name="Op den Camp H."/>
            <person name="Overmann J."/>
            <person name="Amann R."/>
            <person name="Jetten M.S.M."/>
            <person name="Mascher T."/>
            <person name="Medema M.H."/>
            <person name="Devos D.P."/>
            <person name="Kaster A.-K."/>
            <person name="Ovreas L."/>
            <person name="Rohde M."/>
            <person name="Galperin M.Y."/>
            <person name="Jogler C."/>
        </authorList>
    </citation>
    <scope>NUCLEOTIDE SEQUENCE [LARGE SCALE GENOMIC DNA]</scope>
    <source>
        <strain evidence="2 3">EC9</strain>
    </source>
</reference>
<evidence type="ECO:0000313" key="2">
    <source>
        <dbReference type="EMBL" id="QDS88699.1"/>
    </source>
</evidence>
<feature type="region of interest" description="Disordered" evidence="1">
    <location>
        <begin position="147"/>
        <end position="187"/>
    </location>
</feature>
<proteinExistence type="predicted"/>
<protein>
    <submittedName>
        <fullName evidence="2">Uncharacterized protein</fullName>
    </submittedName>
</protein>
<dbReference type="Proteomes" id="UP000319557">
    <property type="component" value="Chromosome"/>
</dbReference>
<feature type="compositionally biased region" description="Basic and acidic residues" evidence="1">
    <location>
        <begin position="147"/>
        <end position="157"/>
    </location>
</feature>
<organism evidence="2 3">
    <name type="scientific">Rosistilla ulvae</name>
    <dbReference type="NCBI Taxonomy" id="1930277"/>
    <lineage>
        <taxon>Bacteria</taxon>
        <taxon>Pseudomonadati</taxon>
        <taxon>Planctomycetota</taxon>
        <taxon>Planctomycetia</taxon>
        <taxon>Pirellulales</taxon>
        <taxon>Pirellulaceae</taxon>
        <taxon>Rosistilla</taxon>
    </lineage>
</organism>
<dbReference type="EMBL" id="CP036261">
    <property type="protein sequence ID" value="QDS88699.1"/>
    <property type="molecule type" value="Genomic_DNA"/>
</dbReference>
<sequence>MHSRSVPSSRATSLQQQRGQFVLSHYCPDKWALQSCSYSVQVSLAVYPHFTPGRKRWKRSDTHLRKTRLPKRKSPREKNNSEAFAETLKTQKGHSIRPHFFLASNNWCGQRMLMCRRHCVLRGSSLLLSVAGTRRFLTAAPTGEEALKTTCENRTDSESPGGPRQKKIKAEQPQPTKNQQWASLRTTDALAQETFDK</sequence>
<evidence type="ECO:0000256" key="1">
    <source>
        <dbReference type="SAM" id="MobiDB-lite"/>
    </source>
</evidence>
<keyword evidence="3" id="KW-1185">Reference proteome</keyword>
<dbReference type="KEGG" id="ruv:EC9_28910"/>
<feature type="compositionally biased region" description="Basic residues" evidence="1">
    <location>
        <begin position="65"/>
        <end position="75"/>
    </location>
</feature>